<dbReference type="InterPro" id="IPR037523">
    <property type="entry name" value="VOC_core"/>
</dbReference>
<dbReference type="EMBL" id="VRTY01000038">
    <property type="protein sequence ID" value="TXK45922.1"/>
    <property type="molecule type" value="Genomic_DNA"/>
</dbReference>
<dbReference type="Proteomes" id="UP000321926">
    <property type="component" value="Unassembled WGS sequence"/>
</dbReference>
<proteinExistence type="predicted"/>
<protein>
    <submittedName>
        <fullName evidence="3">Glyoxalase</fullName>
    </submittedName>
</protein>
<name>A0A5C8KAM3_9BACT</name>
<feature type="domain" description="VOC" evidence="2">
    <location>
        <begin position="5"/>
        <end position="125"/>
    </location>
</feature>
<reference evidence="3 4" key="1">
    <citation type="submission" date="2019-08" db="EMBL/GenBank/DDBJ databases">
        <authorList>
            <person name="Shi S."/>
        </authorList>
    </citation>
    <scope>NUCLEOTIDE SEQUENCE [LARGE SCALE GENOMIC DNA]</scope>
    <source>
        <strain evidence="3 4">GY10130</strain>
    </source>
</reference>
<keyword evidence="1" id="KW-0479">Metal-binding</keyword>
<dbReference type="Gene3D" id="3.10.180.10">
    <property type="entry name" value="2,3-Dihydroxybiphenyl 1,2-Dioxygenase, domain 1"/>
    <property type="match status" value="1"/>
</dbReference>
<accession>A0A5C8KAM3</accession>
<dbReference type="PANTHER" id="PTHR36113">
    <property type="entry name" value="LYASE, PUTATIVE-RELATED-RELATED"/>
    <property type="match status" value="1"/>
</dbReference>
<dbReference type="RefSeq" id="WP_147921896.1">
    <property type="nucleotide sequence ID" value="NZ_VRTY01000038.1"/>
</dbReference>
<evidence type="ECO:0000259" key="2">
    <source>
        <dbReference type="PROSITE" id="PS51819"/>
    </source>
</evidence>
<evidence type="ECO:0000313" key="3">
    <source>
        <dbReference type="EMBL" id="TXK45922.1"/>
    </source>
</evidence>
<comment type="caution">
    <text evidence="3">The sequence shown here is derived from an EMBL/GenBank/DDBJ whole genome shotgun (WGS) entry which is preliminary data.</text>
</comment>
<dbReference type="InterPro" id="IPR004360">
    <property type="entry name" value="Glyas_Fos-R_dOase_dom"/>
</dbReference>
<evidence type="ECO:0000313" key="4">
    <source>
        <dbReference type="Proteomes" id="UP000321926"/>
    </source>
</evidence>
<dbReference type="InterPro" id="IPR051332">
    <property type="entry name" value="Fosfomycin_Res_Enzymes"/>
</dbReference>
<organism evidence="3 4">
    <name type="scientific">Pontibacter qinzhouensis</name>
    <dbReference type="NCBI Taxonomy" id="2603253"/>
    <lineage>
        <taxon>Bacteria</taxon>
        <taxon>Pseudomonadati</taxon>
        <taxon>Bacteroidota</taxon>
        <taxon>Cytophagia</taxon>
        <taxon>Cytophagales</taxon>
        <taxon>Hymenobacteraceae</taxon>
        <taxon>Pontibacter</taxon>
    </lineage>
</organism>
<dbReference type="OrthoDB" id="192739at2"/>
<gene>
    <name evidence="3" type="ORF">FVR03_11490</name>
</gene>
<dbReference type="SUPFAM" id="SSF54593">
    <property type="entry name" value="Glyoxalase/Bleomycin resistance protein/Dihydroxybiphenyl dioxygenase"/>
    <property type="match status" value="1"/>
</dbReference>
<dbReference type="GO" id="GO:0046872">
    <property type="term" value="F:metal ion binding"/>
    <property type="evidence" value="ECO:0007669"/>
    <property type="project" value="UniProtKB-KW"/>
</dbReference>
<dbReference type="Pfam" id="PF00903">
    <property type="entry name" value="Glyoxalase"/>
    <property type="match status" value="1"/>
</dbReference>
<dbReference type="InterPro" id="IPR029068">
    <property type="entry name" value="Glyas_Bleomycin-R_OHBP_Dase"/>
</dbReference>
<evidence type="ECO:0000256" key="1">
    <source>
        <dbReference type="ARBA" id="ARBA00022723"/>
    </source>
</evidence>
<keyword evidence="4" id="KW-1185">Reference proteome</keyword>
<dbReference type="AlphaFoldDB" id="A0A5C8KAM3"/>
<dbReference type="PANTHER" id="PTHR36113:SF6">
    <property type="entry name" value="FOSFOMYCIN RESISTANCE PROTEIN FOSX"/>
    <property type="match status" value="1"/>
</dbReference>
<sequence length="131" mass="14968">MDILKIKETCLYVTDLERTKAFYSQQLGFAVIGEVTGRHVFFRAGASVLLCFIAAASEQAGTLPPHFGEGQLHLAFEVEKEQYEPWKQKIISQGIALEQEYDWGNGYLSFYFRDPDQHLLEVVMSGMWERG</sequence>
<dbReference type="PROSITE" id="PS51819">
    <property type="entry name" value="VOC"/>
    <property type="match status" value="1"/>
</dbReference>